<dbReference type="Pfam" id="PF21787">
    <property type="entry name" value="TNP-like_RNaseH_N"/>
    <property type="match status" value="1"/>
</dbReference>
<gene>
    <name evidence="2" type="ORF">ALC57_09804</name>
</gene>
<reference evidence="2 3" key="1">
    <citation type="submission" date="2015-09" db="EMBL/GenBank/DDBJ databases">
        <title>Trachymyrmex cornetzi WGS genome.</title>
        <authorList>
            <person name="Nygaard S."/>
            <person name="Hu H."/>
            <person name="Boomsma J."/>
            <person name="Zhang G."/>
        </authorList>
    </citation>
    <scope>NUCLEOTIDE SEQUENCE [LARGE SCALE GENOMIC DNA]</scope>
    <source>
        <strain evidence="2">Tcor2-1</strain>
        <tissue evidence="2">Whole body</tissue>
    </source>
</reference>
<evidence type="ECO:0000313" key="2">
    <source>
        <dbReference type="EMBL" id="KYN17922.1"/>
    </source>
</evidence>
<feature type="domain" description="Transposable element P transposase-like RNase H" evidence="1">
    <location>
        <begin position="67"/>
        <end position="171"/>
    </location>
</feature>
<sequence length="182" mass="20985">FYLSKCNKDIGPETKQKALALTLYKTIGKCAHICLREVFTDIPCIRTLQLMLQKISLASDLNSDFAAFEEHVSKNIRQRLLKVCILTWDEISIQSNVTYDRKDTICGFEDWGNKRINKPANHVLVLMLRDLNTDCKMLISYNCCDKHIQLVCCIKEHVHVIHEAGFHIHIVATVWDLQISLQ</sequence>
<keyword evidence="3" id="KW-1185">Reference proteome</keyword>
<feature type="non-terminal residue" evidence="2">
    <location>
        <position position="1"/>
    </location>
</feature>
<dbReference type="InterPro" id="IPR048365">
    <property type="entry name" value="TNP-like_RNaseH_N"/>
</dbReference>
<dbReference type="STRING" id="471704.A0A195DYX1"/>
<accession>A0A195DYX1</accession>
<dbReference type="EMBL" id="KQ980066">
    <property type="protein sequence ID" value="KYN17922.1"/>
    <property type="molecule type" value="Genomic_DNA"/>
</dbReference>
<organism evidence="2 3">
    <name type="scientific">Trachymyrmex cornetzi</name>
    <dbReference type="NCBI Taxonomy" id="471704"/>
    <lineage>
        <taxon>Eukaryota</taxon>
        <taxon>Metazoa</taxon>
        <taxon>Ecdysozoa</taxon>
        <taxon>Arthropoda</taxon>
        <taxon>Hexapoda</taxon>
        <taxon>Insecta</taxon>
        <taxon>Pterygota</taxon>
        <taxon>Neoptera</taxon>
        <taxon>Endopterygota</taxon>
        <taxon>Hymenoptera</taxon>
        <taxon>Apocrita</taxon>
        <taxon>Aculeata</taxon>
        <taxon>Formicoidea</taxon>
        <taxon>Formicidae</taxon>
        <taxon>Myrmicinae</taxon>
        <taxon>Trachymyrmex</taxon>
    </lineage>
</organism>
<evidence type="ECO:0000259" key="1">
    <source>
        <dbReference type="Pfam" id="PF21787"/>
    </source>
</evidence>
<name>A0A195DYX1_9HYME</name>
<dbReference type="AlphaFoldDB" id="A0A195DYX1"/>
<protein>
    <recommendedName>
        <fullName evidence="1">Transposable element P transposase-like RNase H domain-containing protein</fullName>
    </recommendedName>
</protein>
<proteinExistence type="predicted"/>
<dbReference type="Proteomes" id="UP000078492">
    <property type="component" value="Unassembled WGS sequence"/>
</dbReference>
<evidence type="ECO:0000313" key="3">
    <source>
        <dbReference type="Proteomes" id="UP000078492"/>
    </source>
</evidence>